<evidence type="ECO:0000256" key="5">
    <source>
        <dbReference type="ARBA" id="ARBA00022692"/>
    </source>
</evidence>
<feature type="region of interest" description="Disordered" evidence="8">
    <location>
        <begin position="439"/>
        <end position="492"/>
    </location>
</feature>
<accession>A0A1H9UCH8</accession>
<keyword evidence="4" id="KW-1003">Cell membrane</keyword>
<dbReference type="GO" id="GO:0005886">
    <property type="term" value="C:plasma membrane"/>
    <property type="evidence" value="ECO:0007669"/>
    <property type="project" value="UniProtKB-SubCell"/>
</dbReference>
<dbReference type="GO" id="GO:0055085">
    <property type="term" value="P:transmembrane transport"/>
    <property type="evidence" value="ECO:0007669"/>
    <property type="project" value="TreeGrafter"/>
</dbReference>
<feature type="transmembrane region" description="Helical" evidence="9">
    <location>
        <begin position="267"/>
        <end position="294"/>
    </location>
</feature>
<dbReference type="Pfam" id="PF01594">
    <property type="entry name" value="AI-2E_transport"/>
    <property type="match status" value="1"/>
</dbReference>
<comment type="similarity">
    <text evidence="2">Belongs to the autoinducer-2 exporter (AI-2E) (TC 2.A.86) family.</text>
</comment>
<dbReference type="OrthoDB" id="9793390at2"/>
<feature type="transmembrane region" description="Helical" evidence="9">
    <location>
        <begin position="12"/>
        <end position="30"/>
    </location>
</feature>
<evidence type="ECO:0000313" key="10">
    <source>
        <dbReference type="EMBL" id="SES07156.1"/>
    </source>
</evidence>
<feature type="transmembrane region" description="Helical" evidence="9">
    <location>
        <begin position="196"/>
        <end position="216"/>
    </location>
</feature>
<organism evidence="10 11">
    <name type="scientific">Butyrivibrio fibrisolvens</name>
    <dbReference type="NCBI Taxonomy" id="831"/>
    <lineage>
        <taxon>Bacteria</taxon>
        <taxon>Bacillati</taxon>
        <taxon>Bacillota</taxon>
        <taxon>Clostridia</taxon>
        <taxon>Lachnospirales</taxon>
        <taxon>Lachnospiraceae</taxon>
        <taxon>Butyrivibrio</taxon>
    </lineage>
</organism>
<protein>
    <submittedName>
        <fullName evidence="10">Predicted PurR-regulated permease PerM</fullName>
    </submittedName>
</protein>
<keyword evidence="7 9" id="KW-0472">Membrane</keyword>
<feature type="transmembrane region" description="Helical" evidence="9">
    <location>
        <begin position="300"/>
        <end position="328"/>
    </location>
</feature>
<evidence type="ECO:0000256" key="4">
    <source>
        <dbReference type="ARBA" id="ARBA00022475"/>
    </source>
</evidence>
<evidence type="ECO:0000256" key="1">
    <source>
        <dbReference type="ARBA" id="ARBA00004651"/>
    </source>
</evidence>
<comment type="subcellular location">
    <subcellularLocation>
        <location evidence="1">Cell membrane</location>
        <topology evidence="1">Multi-pass membrane protein</topology>
    </subcellularLocation>
</comment>
<keyword evidence="5 9" id="KW-0812">Transmembrane</keyword>
<dbReference type="InterPro" id="IPR002549">
    <property type="entry name" value="AI-2E-like"/>
</dbReference>
<evidence type="ECO:0000256" key="3">
    <source>
        <dbReference type="ARBA" id="ARBA00022448"/>
    </source>
</evidence>
<dbReference type="Proteomes" id="UP000182584">
    <property type="component" value="Unassembled WGS sequence"/>
</dbReference>
<evidence type="ECO:0000256" key="8">
    <source>
        <dbReference type="SAM" id="MobiDB-lite"/>
    </source>
</evidence>
<feature type="transmembrane region" description="Helical" evidence="9">
    <location>
        <begin position="340"/>
        <end position="359"/>
    </location>
</feature>
<feature type="transmembrane region" description="Helical" evidence="9">
    <location>
        <begin position="98"/>
        <end position="119"/>
    </location>
</feature>
<feature type="transmembrane region" description="Helical" evidence="9">
    <location>
        <begin position="365"/>
        <end position="382"/>
    </location>
</feature>
<keyword evidence="3" id="KW-0813">Transport</keyword>
<feature type="compositionally biased region" description="Basic and acidic residues" evidence="8">
    <location>
        <begin position="441"/>
        <end position="452"/>
    </location>
</feature>
<evidence type="ECO:0000256" key="2">
    <source>
        <dbReference type="ARBA" id="ARBA00009773"/>
    </source>
</evidence>
<dbReference type="PANTHER" id="PTHR21716:SF53">
    <property type="entry name" value="PERMEASE PERM-RELATED"/>
    <property type="match status" value="1"/>
</dbReference>
<dbReference type="eggNOG" id="COG0628">
    <property type="taxonomic scope" value="Bacteria"/>
</dbReference>
<gene>
    <name evidence="10" type="ORF">SAMN04487884_11825</name>
</gene>
<dbReference type="RefSeq" id="WP_074757005.1">
    <property type="nucleotide sequence ID" value="NZ_FOGJ01000018.1"/>
</dbReference>
<evidence type="ECO:0000256" key="6">
    <source>
        <dbReference type="ARBA" id="ARBA00022989"/>
    </source>
</evidence>
<keyword evidence="6 9" id="KW-1133">Transmembrane helix</keyword>
<dbReference type="EMBL" id="FOGJ01000018">
    <property type="protein sequence ID" value="SES07156.1"/>
    <property type="molecule type" value="Genomic_DNA"/>
</dbReference>
<sequence>MKFRPDKDQITWSITGIITALVVMLLYYVIFKGGHIISGIHSVVNGMEGIVTGLVLGYILSPILNFIEQKILEKIWEKAGAKRDENGEFRYKQLIRNIAIIITMTLVVFVVWAFLYYIIPQIYQSIRDIIRNIPMYYRNIDRSINRFMESSDPATINTVNTVADQIYIRVNNFIQEKVLPNISEIISMVSVQALNVINVFFNLIVGFIVAIYVLNAKEGFCGKGKKMAYAFFREDIANEVISSSRLVHTTFTGFITGKIVDSTIVGILCYIACMVLDIPYPLLIAVIVGVTNIIPFFGPYIGGFLGGLILILINPLSALEFIIFVIILQQVDGNIIGPKILGNSTGLSSFWVIFAIMLFGSVWGFAGWILGVPIFAVIYALISRLTDYYLGRNNLPTDEDTYIDTAYIEDGKFHYLGDPNSTKYRAQRTGSSWSRIFRSKHKDEHKRSHKDSNVTGTKLPIEHSHVTEDKALSKDKTENKNAEGADVKKDQE</sequence>
<dbReference type="AlphaFoldDB" id="A0A1H9UCH8"/>
<evidence type="ECO:0000256" key="9">
    <source>
        <dbReference type="SAM" id="Phobius"/>
    </source>
</evidence>
<reference evidence="10 11" key="1">
    <citation type="submission" date="2016-10" db="EMBL/GenBank/DDBJ databases">
        <authorList>
            <person name="de Groot N.N."/>
        </authorList>
    </citation>
    <scope>NUCLEOTIDE SEQUENCE [LARGE SCALE GENOMIC DNA]</scope>
    <source>
        <strain evidence="10 11">AR40</strain>
    </source>
</reference>
<evidence type="ECO:0000313" key="11">
    <source>
        <dbReference type="Proteomes" id="UP000182584"/>
    </source>
</evidence>
<dbReference type="PANTHER" id="PTHR21716">
    <property type="entry name" value="TRANSMEMBRANE PROTEIN"/>
    <property type="match status" value="1"/>
</dbReference>
<evidence type="ECO:0000256" key="7">
    <source>
        <dbReference type="ARBA" id="ARBA00023136"/>
    </source>
</evidence>
<feature type="compositionally biased region" description="Basic and acidic residues" evidence="8">
    <location>
        <begin position="460"/>
        <end position="492"/>
    </location>
</feature>
<name>A0A1H9UCH8_BUTFI</name>
<proteinExistence type="inferred from homology"/>